<feature type="region of interest" description="Disordered" evidence="1">
    <location>
        <begin position="724"/>
        <end position="765"/>
    </location>
</feature>
<evidence type="ECO:0000313" key="3">
    <source>
        <dbReference type="Proteomes" id="UP000235392"/>
    </source>
</evidence>
<name>A0A2N5V7D7_9BASI</name>
<evidence type="ECO:0000313" key="2">
    <source>
        <dbReference type="EMBL" id="PLW45913.1"/>
    </source>
</evidence>
<feature type="compositionally biased region" description="Basic and acidic residues" evidence="1">
    <location>
        <begin position="325"/>
        <end position="336"/>
    </location>
</feature>
<feature type="compositionally biased region" description="Basic and acidic residues" evidence="1">
    <location>
        <begin position="520"/>
        <end position="531"/>
    </location>
</feature>
<proteinExistence type="predicted"/>
<feature type="compositionally biased region" description="Basic and acidic residues" evidence="1">
    <location>
        <begin position="349"/>
        <end position="380"/>
    </location>
</feature>
<organism evidence="2 3">
    <name type="scientific">Puccinia coronata f. sp. avenae</name>
    <dbReference type="NCBI Taxonomy" id="200324"/>
    <lineage>
        <taxon>Eukaryota</taxon>
        <taxon>Fungi</taxon>
        <taxon>Dikarya</taxon>
        <taxon>Basidiomycota</taxon>
        <taxon>Pucciniomycotina</taxon>
        <taxon>Pucciniomycetes</taxon>
        <taxon>Pucciniales</taxon>
        <taxon>Pucciniaceae</taxon>
        <taxon>Puccinia</taxon>
    </lineage>
</organism>
<feature type="compositionally biased region" description="Low complexity" evidence="1">
    <location>
        <begin position="128"/>
        <end position="153"/>
    </location>
</feature>
<feature type="compositionally biased region" description="Polar residues" evidence="1">
    <location>
        <begin position="312"/>
        <end position="324"/>
    </location>
</feature>
<reference evidence="2 3" key="1">
    <citation type="submission" date="2017-11" db="EMBL/GenBank/DDBJ databases">
        <title>De novo assembly and phasing of dikaryotic genomes from two isolates of Puccinia coronata f. sp. avenae, the causal agent of oat crown rust.</title>
        <authorList>
            <person name="Miller M.E."/>
            <person name="Zhang Y."/>
            <person name="Omidvar V."/>
            <person name="Sperschneider J."/>
            <person name="Schwessinger B."/>
            <person name="Raley C."/>
            <person name="Palmer J.M."/>
            <person name="Garnica D."/>
            <person name="Upadhyaya N."/>
            <person name="Rathjen J."/>
            <person name="Taylor J.M."/>
            <person name="Park R.F."/>
            <person name="Dodds P.N."/>
            <person name="Hirsch C.D."/>
            <person name="Kianian S.F."/>
            <person name="Figueroa M."/>
        </authorList>
    </citation>
    <scope>NUCLEOTIDE SEQUENCE [LARGE SCALE GENOMIC DNA]</scope>
    <source>
        <strain evidence="2">12SD80</strain>
    </source>
</reference>
<feature type="region of interest" description="Disordered" evidence="1">
    <location>
        <begin position="30"/>
        <end position="110"/>
    </location>
</feature>
<protein>
    <submittedName>
        <fullName evidence="2">Uncharacterized protein</fullName>
    </submittedName>
</protein>
<sequence length="813" mass="91220">MISPTTSDDQKEICYDSEPERIKYYQQIRKRETKPATCTTTTTTTTTATTTATTIPTDQVTSKEPETRTTPLPTAAAAATTTTTASKTNSNETETAITTDTDENDDDLESEPVNHLKNIISKFRHQATTTTTTTTTTKKRTPSTSSSSSSSISLLNKDTRKKLTIQQDQELLSIDYPSLLRLNKCPVCNNPWITYKAPKSKLIHIRLCATQELIPQRHLTQRVQAVLEEQAQQQHLKAGLIDRHLNTSSNLLARSDQPYPQPSHETSNQNAPNSTNQPKKPTKALSISSSSSNLTKKSMRPKSDSAPDSAHSFRSSALQQLQQQTKDRNAQVNTKNHDRSYSLWELASGHDDYPYDRSSAHSSPKRVDRSLGRAKSDHPRSCAKGTGKLRGRSSSSSKQSHRPSNSSQSDLDEQGFLTMPQYERWSRSDLENESERLGYEDGLELSTAALVARAEAAWTNQMGCRPHTVGIMTRTPLSEPGPSVAVPQYDSDSASLHDPPRHDNDYDNDNEEQEQEQEDRDFHPSDRYHHYGQEDDDLAWENNLLNPEDHELFVQSDLASEQGGPLRPFFESFAKPKLEEEYAKLARKIEATEAPASSAEEDPLADVRNDLDKVPKTKAALAKKVLRLWNALYPPNPLVHSLNSTGTASLPKSSVKIVKEKLDFQGLHRLMLLLLTSREPELYLRILRFEPIQLSVFEDKVKNLLEEEFEDRFKAQLLVQQSQQQRPQAVEGEDQECVSKSSSDTDDDDDQVNNDGSGCKKKKLKGKKGKKAGSTIVTVTKQVLQTDTLTRWLDFQAVSYFLLVPTAPRRPRY</sequence>
<dbReference type="AlphaFoldDB" id="A0A2N5V7D7"/>
<gene>
    <name evidence="2" type="ORF">PCASD_08634</name>
</gene>
<feature type="compositionally biased region" description="Low complexity" evidence="1">
    <location>
        <begin position="68"/>
        <end position="99"/>
    </location>
</feature>
<accession>A0A2N5V7D7</accession>
<feature type="compositionally biased region" description="Acidic residues" evidence="1">
    <location>
        <begin position="100"/>
        <end position="110"/>
    </location>
</feature>
<feature type="region of interest" description="Disordered" evidence="1">
    <location>
        <begin position="122"/>
        <end position="153"/>
    </location>
</feature>
<feature type="compositionally biased region" description="Low complexity" evidence="1">
    <location>
        <begin position="393"/>
        <end position="409"/>
    </location>
</feature>
<feature type="compositionally biased region" description="Acidic residues" evidence="1">
    <location>
        <begin position="506"/>
        <end position="519"/>
    </location>
</feature>
<dbReference type="EMBL" id="PGCI01000044">
    <property type="protein sequence ID" value="PLW45913.1"/>
    <property type="molecule type" value="Genomic_DNA"/>
</dbReference>
<comment type="caution">
    <text evidence="2">The sequence shown here is derived from an EMBL/GenBank/DDBJ whole genome shotgun (WGS) entry which is preliminary data.</text>
</comment>
<feature type="region of interest" description="Disordered" evidence="1">
    <location>
        <begin position="252"/>
        <end position="336"/>
    </location>
</feature>
<evidence type="ECO:0000256" key="1">
    <source>
        <dbReference type="SAM" id="MobiDB-lite"/>
    </source>
</evidence>
<dbReference type="Proteomes" id="UP000235392">
    <property type="component" value="Unassembled WGS sequence"/>
</dbReference>
<feature type="region of interest" description="Disordered" evidence="1">
    <location>
        <begin position="349"/>
        <end position="416"/>
    </location>
</feature>
<feature type="compositionally biased region" description="Low complexity" evidence="1">
    <location>
        <begin position="36"/>
        <end position="54"/>
    </location>
</feature>
<feature type="region of interest" description="Disordered" evidence="1">
    <location>
        <begin position="471"/>
        <end position="531"/>
    </location>
</feature>
<feature type="compositionally biased region" description="Polar residues" evidence="1">
    <location>
        <begin position="263"/>
        <end position="279"/>
    </location>
</feature>